<accession>A0ABV5JIA8</accession>
<evidence type="ECO:0000313" key="10">
    <source>
        <dbReference type="Proteomes" id="UP001589683"/>
    </source>
</evidence>
<feature type="transmembrane region" description="Helical" evidence="8">
    <location>
        <begin position="167"/>
        <end position="184"/>
    </location>
</feature>
<dbReference type="PANTHER" id="PTHR34979">
    <property type="entry name" value="INNER MEMBRANE PROTEIN YGAZ"/>
    <property type="match status" value="1"/>
</dbReference>
<dbReference type="EMBL" id="JBHMEA010000048">
    <property type="protein sequence ID" value="MFB9233196.1"/>
    <property type="molecule type" value="Genomic_DNA"/>
</dbReference>
<feature type="transmembrane region" description="Helical" evidence="8">
    <location>
        <begin position="135"/>
        <end position="161"/>
    </location>
</feature>
<keyword evidence="7 8" id="KW-0472">Membrane</keyword>
<evidence type="ECO:0000256" key="2">
    <source>
        <dbReference type="ARBA" id="ARBA00010735"/>
    </source>
</evidence>
<evidence type="ECO:0000256" key="7">
    <source>
        <dbReference type="ARBA" id="ARBA00023136"/>
    </source>
</evidence>
<gene>
    <name evidence="9" type="ORF">ACFFUT_15500</name>
</gene>
<reference evidence="9 10" key="1">
    <citation type="submission" date="2024-09" db="EMBL/GenBank/DDBJ databases">
        <authorList>
            <person name="Sun Q."/>
            <person name="Mori K."/>
        </authorList>
    </citation>
    <scope>NUCLEOTIDE SEQUENCE [LARGE SCALE GENOMIC DNA]</scope>
    <source>
        <strain evidence="9 10">CECT 8726</strain>
    </source>
</reference>
<dbReference type="RefSeq" id="WP_213889387.1">
    <property type="nucleotide sequence ID" value="NZ_JAGFNU010000006.1"/>
</dbReference>
<protein>
    <submittedName>
        <fullName evidence="9">AzlC family ABC transporter permease</fullName>
    </submittedName>
</protein>
<comment type="subcellular location">
    <subcellularLocation>
        <location evidence="1">Cell membrane</location>
        <topology evidence="1">Multi-pass membrane protein</topology>
    </subcellularLocation>
</comment>
<evidence type="ECO:0000256" key="8">
    <source>
        <dbReference type="SAM" id="Phobius"/>
    </source>
</evidence>
<dbReference type="Pfam" id="PF03591">
    <property type="entry name" value="AzlC"/>
    <property type="match status" value="1"/>
</dbReference>
<evidence type="ECO:0000256" key="6">
    <source>
        <dbReference type="ARBA" id="ARBA00022989"/>
    </source>
</evidence>
<dbReference type="Proteomes" id="UP001589683">
    <property type="component" value="Unassembled WGS sequence"/>
</dbReference>
<keyword evidence="3" id="KW-0813">Transport</keyword>
<feature type="transmembrane region" description="Helical" evidence="8">
    <location>
        <begin position="72"/>
        <end position="96"/>
    </location>
</feature>
<evidence type="ECO:0000256" key="3">
    <source>
        <dbReference type="ARBA" id="ARBA00022448"/>
    </source>
</evidence>
<name>A0ABV5JIA8_9RHOB</name>
<keyword evidence="5 8" id="KW-0812">Transmembrane</keyword>
<organism evidence="9 10">
    <name type="scientific">Pseudohalocynthiibacter aestuariivivens</name>
    <dbReference type="NCBI Taxonomy" id="1591409"/>
    <lineage>
        <taxon>Bacteria</taxon>
        <taxon>Pseudomonadati</taxon>
        <taxon>Pseudomonadota</taxon>
        <taxon>Alphaproteobacteria</taxon>
        <taxon>Rhodobacterales</taxon>
        <taxon>Paracoccaceae</taxon>
        <taxon>Pseudohalocynthiibacter</taxon>
    </lineage>
</organism>
<keyword evidence="4" id="KW-1003">Cell membrane</keyword>
<sequence length="238" mass="25608">MTSTTSKSAYWRGIRNGLPFLFVAIPFATLFGVVATEAGFNILETMGFSVLIIGGAAQFAAVQQMVDNSPTLIVIAIALAVNLRMAMYSAALVPYLGSAPLWQRVLLSYVLFDQNYALSVLEYEKRPEMSVGEKVAFFVGAATPIIPAWYGMTLVGALVGSQIPPEYALDFALPITFLSILAPAIRTLAHLLAAVVSVTAALIFAFLPFNLGLLVAAVLAMITGAQTELWLERRGKWT</sequence>
<dbReference type="InterPro" id="IPR011606">
    <property type="entry name" value="Brnchd-chn_aa_trnsp_permease"/>
</dbReference>
<comment type="similarity">
    <text evidence="2">Belongs to the AzlC family.</text>
</comment>
<proteinExistence type="inferred from homology"/>
<evidence type="ECO:0000313" key="9">
    <source>
        <dbReference type="EMBL" id="MFB9233196.1"/>
    </source>
</evidence>
<evidence type="ECO:0000256" key="4">
    <source>
        <dbReference type="ARBA" id="ARBA00022475"/>
    </source>
</evidence>
<comment type="caution">
    <text evidence="9">The sequence shown here is derived from an EMBL/GenBank/DDBJ whole genome shotgun (WGS) entry which is preliminary data.</text>
</comment>
<feature type="transmembrane region" description="Helical" evidence="8">
    <location>
        <begin position="20"/>
        <end position="40"/>
    </location>
</feature>
<dbReference type="PANTHER" id="PTHR34979:SF1">
    <property type="entry name" value="INNER MEMBRANE PROTEIN YGAZ"/>
    <property type="match status" value="1"/>
</dbReference>
<keyword evidence="6 8" id="KW-1133">Transmembrane helix</keyword>
<keyword evidence="10" id="KW-1185">Reference proteome</keyword>
<evidence type="ECO:0000256" key="5">
    <source>
        <dbReference type="ARBA" id="ARBA00022692"/>
    </source>
</evidence>
<evidence type="ECO:0000256" key="1">
    <source>
        <dbReference type="ARBA" id="ARBA00004651"/>
    </source>
</evidence>
<feature type="transmembrane region" description="Helical" evidence="8">
    <location>
        <begin position="47"/>
        <end position="66"/>
    </location>
</feature>
<feature type="transmembrane region" description="Helical" evidence="8">
    <location>
        <begin position="213"/>
        <end position="231"/>
    </location>
</feature>